<dbReference type="InterPro" id="IPR011009">
    <property type="entry name" value="Kinase-like_dom_sf"/>
</dbReference>
<evidence type="ECO:0000259" key="1">
    <source>
        <dbReference type="PROSITE" id="PS50011"/>
    </source>
</evidence>
<dbReference type="GO" id="GO:0005524">
    <property type="term" value="F:ATP binding"/>
    <property type="evidence" value="ECO:0007669"/>
    <property type="project" value="InterPro"/>
</dbReference>
<dbReference type="CDD" id="cd21037">
    <property type="entry name" value="MLKL_NTD"/>
    <property type="match status" value="1"/>
</dbReference>
<keyword evidence="3" id="KW-1185">Reference proteome</keyword>
<dbReference type="PROSITE" id="PS50011">
    <property type="entry name" value="PROTEIN_KINASE_DOM"/>
    <property type="match status" value="1"/>
</dbReference>
<dbReference type="Gene3D" id="1.20.930.20">
    <property type="entry name" value="Adaptor protein Cbl, N-terminal domain"/>
    <property type="match status" value="1"/>
</dbReference>
<dbReference type="Proteomes" id="UP000789572">
    <property type="component" value="Unassembled WGS sequence"/>
</dbReference>
<evidence type="ECO:0000313" key="2">
    <source>
        <dbReference type="EMBL" id="CAG8513172.1"/>
    </source>
</evidence>
<comment type="caution">
    <text evidence="2">The sequence shown here is derived from an EMBL/GenBank/DDBJ whole genome shotgun (WGS) entry which is preliminary data.</text>
</comment>
<reference evidence="2" key="1">
    <citation type="submission" date="2021-06" db="EMBL/GenBank/DDBJ databases">
        <authorList>
            <person name="Kallberg Y."/>
            <person name="Tangrot J."/>
            <person name="Rosling A."/>
        </authorList>
    </citation>
    <scope>NUCLEOTIDE SEQUENCE</scope>
    <source>
        <strain evidence="2">IA702</strain>
    </source>
</reference>
<gene>
    <name evidence="2" type="ORF">POCULU_LOCUS3178</name>
</gene>
<dbReference type="SUPFAM" id="SSF56112">
    <property type="entry name" value="Protein kinase-like (PK-like)"/>
    <property type="match status" value="1"/>
</dbReference>
<dbReference type="InterPro" id="IPR001245">
    <property type="entry name" value="Ser-Thr/Tyr_kinase_cat_dom"/>
</dbReference>
<dbReference type="AlphaFoldDB" id="A0A9N9A108"/>
<dbReference type="InterPro" id="IPR059179">
    <property type="entry name" value="MLKL-like_MCAfunc"/>
</dbReference>
<dbReference type="InterPro" id="IPR000719">
    <property type="entry name" value="Prot_kinase_dom"/>
</dbReference>
<feature type="domain" description="Protein kinase" evidence="1">
    <location>
        <begin position="87"/>
        <end position="406"/>
    </location>
</feature>
<dbReference type="GO" id="GO:0004672">
    <property type="term" value="F:protein kinase activity"/>
    <property type="evidence" value="ECO:0007669"/>
    <property type="project" value="InterPro"/>
</dbReference>
<dbReference type="PANTHER" id="PTHR23257">
    <property type="entry name" value="SERINE-THREONINE PROTEIN KINASE"/>
    <property type="match status" value="1"/>
</dbReference>
<accession>A0A9N9A108</accession>
<evidence type="ECO:0000313" key="3">
    <source>
        <dbReference type="Proteomes" id="UP000789572"/>
    </source>
</evidence>
<dbReference type="EMBL" id="CAJVPJ010000335">
    <property type="protein sequence ID" value="CAG8513172.1"/>
    <property type="molecule type" value="Genomic_DNA"/>
</dbReference>
<dbReference type="Pfam" id="PF07714">
    <property type="entry name" value="PK_Tyr_Ser-Thr"/>
    <property type="match status" value="1"/>
</dbReference>
<dbReference type="InterPro" id="IPR050167">
    <property type="entry name" value="Ser_Thr_protein_kinase"/>
</dbReference>
<dbReference type="GO" id="GO:0005737">
    <property type="term" value="C:cytoplasm"/>
    <property type="evidence" value="ECO:0007669"/>
    <property type="project" value="TreeGrafter"/>
</dbReference>
<dbReference type="Gene3D" id="1.10.510.10">
    <property type="entry name" value="Transferase(Phosphotransferase) domain 1"/>
    <property type="match status" value="1"/>
</dbReference>
<protein>
    <submittedName>
        <fullName evidence="2">7444_t:CDS:1</fullName>
    </submittedName>
</protein>
<dbReference type="OrthoDB" id="2314769at2759"/>
<sequence length="599" mass="68353">MYFSSVTELFAIIERIIVLIDTAKYNREELVCMKMYITEVKQTIRDNSGAMKNEYIPSLMEMLKKWEKFLVQCTKPKMRKLLTILSADEVDRKMHGLFADLDNALNAANLRVTLKNNIRLRVILGITERMDELMDLDDELSALHIDVKAVKGIEAICHGIPLSHETIDKLTIDPVYIYPAHYDQPNDDGPTKVIYLRSVYAAKVKIANAHEDISKYWVQAFISSRLNMDLFLKIYGILLDGGIYYMIVEWPGKGTLYEYLKRHRTIPHNVIVDMNDNVKLANFHRARGIKDITTSIAEETDALRWLCPEKMKDGHLPYSTSADVYSFGMLLWELTSHEVPFSDKSLGEVYTLLKNSDAVKEQDAPRPPIVPGTPEKYAIIMQKCWRQVPGSRPTMQYVLRKLEKLVYNDSFDSASSSITEYDPYAPTYSNVTIQTARRLHVGRHYEQAFEQFKILADKAEPNPEANLYVGRYLIDSRIQFNRGTGESIKDPVVGMSYLEVAEDLGCNEAIQFRAQEKMAAATRIRKQLLSTGDDTGAEIILGRMKTECLDLFRDGAEKGNIRCMKDLADCGAKLGDRQSYIDGQRMLNNVIVNARNFAE</sequence>
<name>A0A9N9A108_9GLOM</name>
<proteinExistence type="predicted"/>
<dbReference type="GO" id="GO:0007166">
    <property type="term" value="P:cell surface receptor signaling pathway"/>
    <property type="evidence" value="ECO:0007669"/>
    <property type="project" value="InterPro"/>
</dbReference>
<organism evidence="2 3">
    <name type="scientific">Paraglomus occultum</name>
    <dbReference type="NCBI Taxonomy" id="144539"/>
    <lineage>
        <taxon>Eukaryota</taxon>
        <taxon>Fungi</taxon>
        <taxon>Fungi incertae sedis</taxon>
        <taxon>Mucoromycota</taxon>
        <taxon>Glomeromycotina</taxon>
        <taxon>Glomeromycetes</taxon>
        <taxon>Paraglomerales</taxon>
        <taxon>Paraglomeraceae</taxon>
        <taxon>Paraglomus</taxon>
    </lineage>
</organism>
<dbReference type="InterPro" id="IPR036537">
    <property type="entry name" value="Adaptor_Cbl_N_dom_sf"/>
</dbReference>